<dbReference type="InterPro" id="IPR010610">
    <property type="entry name" value="EryCIII-like_C"/>
</dbReference>
<protein>
    <recommendedName>
        <fullName evidence="6">Glycosyltransferase family 28 N-terminal domain-containing protein</fullName>
    </recommendedName>
</protein>
<feature type="domain" description="Erythromycin biosynthesis protein CIII-like C-terminal" evidence="3">
    <location>
        <begin position="335"/>
        <end position="437"/>
    </location>
</feature>
<comment type="caution">
    <text evidence="4">The sequence shown here is derived from an EMBL/GenBank/DDBJ whole genome shotgun (WGS) entry which is preliminary data.</text>
</comment>
<dbReference type="PANTHER" id="PTHR48050:SF13">
    <property type="entry name" value="STEROL 3-BETA-GLUCOSYLTRANSFERASE UGT80A2"/>
    <property type="match status" value="1"/>
</dbReference>
<gene>
    <name evidence="4" type="ORF">NW762_008171</name>
</gene>
<accession>A0A9W8RZC1</accession>
<dbReference type="InterPro" id="IPR002213">
    <property type="entry name" value="UDP_glucos_trans"/>
</dbReference>
<dbReference type="SUPFAM" id="SSF53756">
    <property type="entry name" value="UDP-Glycosyltransferase/glycogen phosphorylase"/>
    <property type="match status" value="1"/>
</dbReference>
<dbReference type="Gene3D" id="3.40.50.2000">
    <property type="entry name" value="Glycogen Phosphorylase B"/>
    <property type="match status" value="2"/>
</dbReference>
<evidence type="ECO:0000313" key="5">
    <source>
        <dbReference type="Proteomes" id="UP001152049"/>
    </source>
</evidence>
<dbReference type="CDD" id="cd03784">
    <property type="entry name" value="GT1_Gtf-like"/>
    <property type="match status" value="1"/>
</dbReference>
<sequence>MEGQVSSDSIENSEVRMPRLNIVIMGFGSRGDLEPTLEIAKVLQFQHKHRVRYVTHERHKHVVDAAGIEFYSLGRTDPREMIARRGRGSKEIRRLLPQIQDEFFEMGQRYWGACVDDPAGIPAGTSPDPFVADAIIGTMTAYVQSSAAARLGVPLHLQANNPRIYSKYLPHSQAEGSATSTTVTRNVLSWWLKDLAADCRRFNLMLNSGFDRLRVQIMGLEAFSPFWWTGQFFRFPLPCTNLWSSHLLPKPADWGEECDIAGFAFTGEKPYAPPGALVKFLEAGSESVYVGFGSMSFPNSDQVLEAVFDGIKATGRRTVYAKGWSGTDPDTIRRDDVFVVDEISHYWLFPKVAAVVIHMGAGTFSTALKLGKPIVMIPIAGDQPFWSHRVWKAGCGPEPIPLDGVTSDLVTTRLQEALSPEISLKVRDMAEHLSNEELGQVAFARSALKTFEKVYINTGCCDLLPDRTAVWQHKLTKSKLSAIAASILVDDEQVLQKDLSLIRYVEMPDLKSPGDPVTGLVNGIVTIGSRALSAFGSFRNLRTSPSVLQGTVQVFKSFAFAIACKLLALTTQA</sequence>
<evidence type="ECO:0008006" key="6">
    <source>
        <dbReference type="Google" id="ProtNLM"/>
    </source>
</evidence>
<evidence type="ECO:0000256" key="1">
    <source>
        <dbReference type="ARBA" id="ARBA00022679"/>
    </source>
</evidence>
<proteinExistence type="predicted"/>
<dbReference type="InterPro" id="IPR004276">
    <property type="entry name" value="GlycoTrans_28_N"/>
</dbReference>
<dbReference type="GO" id="GO:0005975">
    <property type="term" value="P:carbohydrate metabolic process"/>
    <property type="evidence" value="ECO:0007669"/>
    <property type="project" value="InterPro"/>
</dbReference>
<reference evidence="4" key="1">
    <citation type="submission" date="2022-09" db="EMBL/GenBank/DDBJ databases">
        <title>Fusarium specimens isolated from Avocado Roots.</title>
        <authorList>
            <person name="Stajich J."/>
            <person name="Roper C."/>
            <person name="Heimlech-Rivalta G."/>
        </authorList>
    </citation>
    <scope>NUCLEOTIDE SEQUENCE</scope>
    <source>
        <strain evidence="4">CF00136</strain>
    </source>
</reference>
<dbReference type="PANTHER" id="PTHR48050">
    <property type="entry name" value="STEROL 3-BETA-GLUCOSYLTRANSFERASE"/>
    <property type="match status" value="1"/>
</dbReference>
<keyword evidence="5" id="KW-1185">Reference proteome</keyword>
<evidence type="ECO:0000259" key="3">
    <source>
        <dbReference type="Pfam" id="PF06722"/>
    </source>
</evidence>
<dbReference type="AlphaFoldDB" id="A0A9W8RZC1"/>
<dbReference type="Pfam" id="PF06722">
    <property type="entry name" value="EryCIII-like_C"/>
    <property type="match status" value="1"/>
</dbReference>
<evidence type="ECO:0000259" key="2">
    <source>
        <dbReference type="Pfam" id="PF03033"/>
    </source>
</evidence>
<dbReference type="FunFam" id="3.40.50.2000:FF:000009">
    <property type="entry name" value="Sterol 3-beta-glucosyltransferase UGT80A2"/>
    <property type="match status" value="1"/>
</dbReference>
<dbReference type="Proteomes" id="UP001152049">
    <property type="component" value="Unassembled WGS sequence"/>
</dbReference>
<dbReference type="EMBL" id="JAOQAZ010000016">
    <property type="protein sequence ID" value="KAJ4258032.1"/>
    <property type="molecule type" value="Genomic_DNA"/>
</dbReference>
<keyword evidence="1" id="KW-0808">Transferase</keyword>
<name>A0A9W8RZC1_9HYPO</name>
<evidence type="ECO:0000313" key="4">
    <source>
        <dbReference type="EMBL" id="KAJ4258032.1"/>
    </source>
</evidence>
<dbReference type="Pfam" id="PF03033">
    <property type="entry name" value="Glyco_transf_28"/>
    <property type="match status" value="1"/>
</dbReference>
<feature type="domain" description="Glycosyltransferase family 28 N-terminal" evidence="2">
    <location>
        <begin position="22"/>
        <end position="82"/>
    </location>
</feature>
<dbReference type="OrthoDB" id="5835829at2759"/>
<organism evidence="4 5">
    <name type="scientific">Fusarium torreyae</name>
    <dbReference type="NCBI Taxonomy" id="1237075"/>
    <lineage>
        <taxon>Eukaryota</taxon>
        <taxon>Fungi</taxon>
        <taxon>Dikarya</taxon>
        <taxon>Ascomycota</taxon>
        <taxon>Pezizomycotina</taxon>
        <taxon>Sordariomycetes</taxon>
        <taxon>Hypocreomycetidae</taxon>
        <taxon>Hypocreales</taxon>
        <taxon>Nectriaceae</taxon>
        <taxon>Fusarium</taxon>
    </lineage>
</organism>
<dbReference type="GO" id="GO:0016906">
    <property type="term" value="F:sterol 3-beta-glucosyltransferase activity"/>
    <property type="evidence" value="ECO:0007669"/>
    <property type="project" value="UniProtKB-ARBA"/>
</dbReference>
<dbReference type="InterPro" id="IPR050426">
    <property type="entry name" value="Glycosyltransferase_28"/>
</dbReference>